<dbReference type="InterPro" id="IPR029056">
    <property type="entry name" value="Ribokinase-like"/>
</dbReference>
<dbReference type="KEGG" id="sus:Acid_1706"/>
<dbReference type="Pfam" id="PF00294">
    <property type="entry name" value="PfkB"/>
    <property type="match status" value="1"/>
</dbReference>
<evidence type="ECO:0000256" key="3">
    <source>
        <dbReference type="ARBA" id="ARBA00022777"/>
    </source>
</evidence>
<dbReference type="OrthoDB" id="9775849at2"/>
<evidence type="ECO:0000259" key="4">
    <source>
        <dbReference type="Pfam" id="PF00294"/>
    </source>
</evidence>
<dbReference type="HOGENOM" id="CLU_027634_6_3_0"/>
<accession>Q027W1</accession>
<evidence type="ECO:0000256" key="1">
    <source>
        <dbReference type="ARBA" id="ARBA00010688"/>
    </source>
</evidence>
<dbReference type="InterPro" id="IPR050306">
    <property type="entry name" value="PfkB_Carbo_kinase"/>
</dbReference>
<gene>
    <name evidence="5" type="ordered locus">Acid_1706</name>
</gene>
<dbReference type="InterPro" id="IPR011611">
    <property type="entry name" value="PfkB_dom"/>
</dbReference>
<evidence type="ECO:0000313" key="5">
    <source>
        <dbReference type="EMBL" id="ABJ82696.1"/>
    </source>
</evidence>
<sequence length="277" mass="30124">MTILSIGEILWDVYPDSKRLGGAPFNFAVHAHRLGHRVLFLSAVGDDESGAAAREKAEMLGLDTEFIQVARGKTTGQVTVRLDSAGQPDYTIHRPAAYDFLKFDDAQLARISLLQPDWLYFGTLYQMHTGGHRELRRLVEALPATRRFYDVNLRRASYTPELVRDSFALAHAVKINHDEAALFPDFGGAWAAAVTAGERGSEIRIGEDRARCPAYPVKVADAVGAGDAFAAAFVHGIGQGWSAARTGDFANRLGALVASRVGAVPKWSMTELEGLKA</sequence>
<reference evidence="5" key="1">
    <citation type="submission" date="2006-10" db="EMBL/GenBank/DDBJ databases">
        <title>Complete sequence of Solibacter usitatus Ellin6076.</title>
        <authorList>
            <consortium name="US DOE Joint Genome Institute"/>
            <person name="Copeland A."/>
            <person name="Lucas S."/>
            <person name="Lapidus A."/>
            <person name="Barry K."/>
            <person name="Detter J.C."/>
            <person name="Glavina del Rio T."/>
            <person name="Hammon N."/>
            <person name="Israni S."/>
            <person name="Dalin E."/>
            <person name="Tice H."/>
            <person name="Pitluck S."/>
            <person name="Thompson L.S."/>
            <person name="Brettin T."/>
            <person name="Bruce D."/>
            <person name="Han C."/>
            <person name="Tapia R."/>
            <person name="Gilna P."/>
            <person name="Schmutz J."/>
            <person name="Larimer F."/>
            <person name="Land M."/>
            <person name="Hauser L."/>
            <person name="Kyrpides N."/>
            <person name="Mikhailova N."/>
            <person name="Janssen P.H."/>
            <person name="Kuske C.R."/>
            <person name="Richardson P."/>
        </authorList>
    </citation>
    <scope>NUCLEOTIDE SEQUENCE</scope>
    <source>
        <strain evidence="5">Ellin6076</strain>
    </source>
</reference>
<dbReference type="FunCoup" id="Q027W1">
    <property type="interactions" value="70"/>
</dbReference>
<dbReference type="EMBL" id="CP000473">
    <property type="protein sequence ID" value="ABJ82696.1"/>
    <property type="molecule type" value="Genomic_DNA"/>
</dbReference>
<feature type="domain" description="Carbohydrate kinase PfkB" evidence="4">
    <location>
        <begin position="17"/>
        <end position="264"/>
    </location>
</feature>
<evidence type="ECO:0000256" key="2">
    <source>
        <dbReference type="ARBA" id="ARBA00022679"/>
    </source>
</evidence>
<dbReference type="GO" id="GO:0016301">
    <property type="term" value="F:kinase activity"/>
    <property type="evidence" value="ECO:0007669"/>
    <property type="project" value="UniProtKB-KW"/>
</dbReference>
<name>Q027W1_SOLUE</name>
<keyword evidence="2" id="KW-0808">Transferase</keyword>
<dbReference type="STRING" id="234267.Acid_1706"/>
<dbReference type="PANTHER" id="PTHR43085:SF57">
    <property type="entry name" value="CARBOHYDRATE KINASE PFKB DOMAIN-CONTAINING PROTEIN"/>
    <property type="match status" value="1"/>
</dbReference>
<dbReference type="PANTHER" id="PTHR43085">
    <property type="entry name" value="HEXOKINASE FAMILY MEMBER"/>
    <property type="match status" value="1"/>
</dbReference>
<dbReference type="InParanoid" id="Q027W1"/>
<dbReference type="SUPFAM" id="SSF53613">
    <property type="entry name" value="Ribokinase-like"/>
    <property type="match status" value="1"/>
</dbReference>
<dbReference type="AlphaFoldDB" id="Q027W1"/>
<keyword evidence="3" id="KW-0418">Kinase</keyword>
<organism evidence="5">
    <name type="scientific">Solibacter usitatus (strain Ellin6076)</name>
    <dbReference type="NCBI Taxonomy" id="234267"/>
    <lineage>
        <taxon>Bacteria</taxon>
        <taxon>Pseudomonadati</taxon>
        <taxon>Acidobacteriota</taxon>
        <taxon>Terriglobia</taxon>
        <taxon>Bryobacterales</taxon>
        <taxon>Solibacteraceae</taxon>
        <taxon>Candidatus Solibacter</taxon>
    </lineage>
</organism>
<proteinExistence type="inferred from homology"/>
<dbReference type="eggNOG" id="COG0524">
    <property type="taxonomic scope" value="Bacteria"/>
</dbReference>
<comment type="similarity">
    <text evidence="1">Belongs to the carbohydrate kinase PfkB family.</text>
</comment>
<dbReference type="Gene3D" id="3.40.1190.20">
    <property type="match status" value="1"/>
</dbReference>
<protein>
    <submittedName>
        <fullName evidence="5">PfkB domain protein</fullName>
    </submittedName>
</protein>